<evidence type="ECO:0000256" key="2">
    <source>
        <dbReference type="ARBA" id="ARBA00022614"/>
    </source>
</evidence>
<evidence type="ECO:0000259" key="8">
    <source>
        <dbReference type="Pfam" id="PF18052"/>
    </source>
</evidence>
<proteinExistence type="inferred from homology"/>
<keyword evidence="2" id="KW-0433">Leucine-rich repeat</keyword>
<keyword evidence="12" id="KW-1185">Reference proteome</keyword>
<protein>
    <recommendedName>
        <fullName evidence="13">NB-ARC domain-containing protein</fullName>
    </recommendedName>
</protein>
<keyword evidence="6" id="KW-0067">ATP-binding</keyword>
<evidence type="ECO:0000256" key="4">
    <source>
        <dbReference type="ARBA" id="ARBA00022741"/>
    </source>
</evidence>
<dbReference type="InterPro" id="IPR036388">
    <property type="entry name" value="WH-like_DNA-bd_sf"/>
</dbReference>
<dbReference type="Pfam" id="PF25019">
    <property type="entry name" value="LRR_R13L1-DRL21"/>
    <property type="match status" value="1"/>
</dbReference>
<keyword evidence="4" id="KW-0547">Nucleotide-binding</keyword>
<dbReference type="PANTHER" id="PTHR36766">
    <property type="entry name" value="PLANT BROAD-SPECTRUM MILDEW RESISTANCE PROTEIN RPW8"/>
    <property type="match status" value="1"/>
</dbReference>
<dbReference type="InterPro" id="IPR058922">
    <property type="entry name" value="WHD_DRP"/>
</dbReference>
<dbReference type="Pfam" id="PF00931">
    <property type="entry name" value="NB-ARC"/>
    <property type="match status" value="1"/>
</dbReference>
<dbReference type="InterPro" id="IPR002182">
    <property type="entry name" value="NB-ARC"/>
</dbReference>
<evidence type="ECO:0000313" key="11">
    <source>
        <dbReference type="EnsemblPlants" id="OGLUM02G13490.1"/>
    </source>
</evidence>
<organism evidence="11">
    <name type="scientific">Oryza glumipatula</name>
    <dbReference type="NCBI Taxonomy" id="40148"/>
    <lineage>
        <taxon>Eukaryota</taxon>
        <taxon>Viridiplantae</taxon>
        <taxon>Streptophyta</taxon>
        <taxon>Embryophyta</taxon>
        <taxon>Tracheophyta</taxon>
        <taxon>Spermatophyta</taxon>
        <taxon>Magnoliopsida</taxon>
        <taxon>Liliopsida</taxon>
        <taxon>Poales</taxon>
        <taxon>Poaceae</taxon>
        <taxon>BOP clade</taxon>
        <taxon>Oryzoideae</taxon>
        <taxon>Oryzeae</taxon>
        <taxon>Oryzinae</taxon>
        <taxon>Oryza</taxon>
    </lineage>
</organism>
<dbReference type="Gene3D" id="1.20.5.4130">
    <property type="match status" value="1"/>
</dbReference>
<reference evidence="11" key="1">
    <citation type="submission" date="2015-04" db="UniProtKB">
        <authorList>
            <consortium name="EnsemblPlants"/>
        </authorList>
    </citation>
    <scope>IDENTIFICATION</scope>
</reference>
<dbReference type="Gene3D" id="3.80.10.10">
    <property type="entry name" value="Ribonuclease Inhibitor"/>
    <property type="match status" value="3"/>
</dbReference>
<dbReference type="Pfam" id="PF18052">
    <property type="entry name" value="Rx_N"/>
    <property type="match status" value="1"/>
</dbReference>
<evidence type="ECO:0000256" key="1">
    <source>
        <dbReference type="ARBA" id="ARBA00008894"/>
    </source>
</evidence>
<dbReference type="PRINTS" id="PR00364">
    <property type="entry name" value="DISEASERSIST"/>
</dbReference>
<dbReference type="GO" id="GO:0002758">
    <property type="term" value="P:innate immune response-activating signaling pathway"/>
    <property type="evidence" value="ECO:0007669"/>
    <property type="project" value="UniProtKB-ARBA"/>
</dbReference>
<evidence type="ECO:0000313" key="12">
    <source>
        <dbReference type="Proteomes" id="UP000026961"/>
    </source>
</evidence>
<feature type="domain" description="R13L1/DRL21-like LRR repeat region" evidence="10">
    <location>
        <begin position="690"/>
        <end position="814"/>
    </location>
</feature>
<dbReference type="PANTHER" id="PTHR36766:SF55">
    <property type="entry name" value="OS11G0492900 PROTEIN"/>
    <property type="match status" value="1"/>
</dbReference>
<dbReference type="GO" id="GO:0043531">
    <property type="term" value="F:ADP binding"/>
    <property type="evidence" value="ECO:0007669"/>
    <property type="project" value="InterPro"/>
</dbReference>
<dbReference type="SUPFAM" id="SSF52540">
    <property type="entry name" value="P-loop containing nucleoside triphosphate hydrolases"/>
    <property type="match status" value="1"/>
</dbReference>
<dbReference type="EnsemblPlants" id="OGLUM02G13490.1">
    <property type="protein sequence ID" value="OGLUM02G13490.1"/>
    <property type="gene ID" value="OGLUM02G13490"/>
</dbReference>
<evidence type="ECO:0000259" key="9">
    <source>
        <dbReference type="Pfam" id="PF23559"/>
    </source>
</evidence>
<dbReference type="Proteomes" id="UP000026961">
    <property type="component" value="Chromosome 2"/>
</dbReference>
<dbReference type="SUPFAM" id="SSF52058">
    <property type="entry name" value="L domain-like"/>
    <property type="match status" value="2"/>
</dbReference>
<evidence type="ECO:0000259" key="10">
    <source>
        <dbReference type="Pfam" id="PF25019"/>
    </source>
</evidence>
<dbReference type="FunFam" id="1.10.10.10:FF:000322">
    <property type="entry name" value="Probable disease resistance protein At1g63360"/>
    <property type="match status" value="1"/>
</dbReference>
<dbReference type="InterPro" id="IPR056789">
    <property type="entry name" value="LRR_R13L1-DRL21"/>
</dbReference>
<dbReference type="Pfam" id="PF23559">
    <property type="entry name" value="WHD_DRP"/>
    <property type="match status" value="1"/>
</dbReference>
<dbReference type="Gene3D" id="1.10.8.430">
    <property type="entry name" value="Helical domain of apoptotic protease-activating factors"/>
    <property type="match status" value="1"/>
</dbReference>
<evidence type="ECO:0008006" key="13">
    <source>
        <dbReference type="Google" id="ProtNLM"/>
    </source>
</evidence>
<dbReference type="Gene3D" id="3.40.50.300">
    <property type="entry name" value="P-loop containing nucleotide triphosphate hydrolases"/>
    <property type="match status" value="1"/>
</dbReference>
<feature type="domain" description="NB-ARC" evidence="7">
    <location>
        <begin position="176"/>
        <end position="330"/>
    </location>
</feature>
<dbReference type="Gramene" id="OGLUM02G13490.1">
    <property type="protein sequence ID" value="OGLUM02G13490.1"/>
    <property type="gene ID" value="OGLUM02G13490"/>
</dbReference>
<feature type="domain" description="Disease resistance N-terminal" evidence="8">
    <location>
        <begin position="11"/>
        <end position="95"/>
    </location>
</feature>
<reference evidence="11" key="2">
    <citation type="submission" date="2018-05" db="EMBL/GenBank/DDBJ databases">
        <title>OgluRS3 (Oryza glumaepatula Reference Sequence Version 3).</title>
        <authorList>
            <person name="Zhang J."/>
            <person name="Kudrna D."/>
            <person name="Lee S."/>
            <person name="Talag J."/>
            <person name="Welchert J."/>
            <person name="Wing R.A."/>
        </authorList>
    </citation>
    <scope>NUCLEOTIDE SEQUENCE [LARGE SCALE GENOMIC DNA]</scope>
</reference>
<dbReference type="eggNOG" id="KOG4658">
    <property type="taxonomic scope" value="Eukaryota"/>
</dbReference>
<evidence type="ECO:0000256" key="6">
    <source>
        <dbReference type="ARBA" id="ARBA00022840"/>
    </source>
</evidence>
<dbReference type="InterPro" id="IPR042197">
    <property type="entry name" value="Apaf_helical"/>
</dbReference>
<dbReference type="GO" id="GO:0042742">
    <property type="term" value="P:defense response to bacterium"/>
    <property type="evidence" value="ECO:0007669"/>
    <property type="project" value="UniProtKB-ARBA"/>
</dbReference>
<evidence type="ECO:0000256" key="3">
    <source>
        <dbReference type="ARBA" id="ARBA00022737"/>
    </source>
</evidence>
<dbReference type="InterPro" id="IPR041118">
    <property type="entry name" value="Rx_N"/>
</dbReference>
<feature type="domain" description="Disease resistance protein winged helix" evidence="9">
    <location>
        <begin position="425"/>
        <end position="507"/>
    </location>
</feature>
<dbReference type="InterPro" id="IPR027417">
    <property type="entry name" value="P-loop_NTPase"/>
</dbReference>
<dbReference type="AlphaFoldDB" id="A0A0D9YQZ5"/>
<keyword evidence="3" id="KW-0677">Repeat</keyword>
<dbReference type="Gene3D" id="1.10.10.10">
    <property type="entry name" value="Winged helix-like DNA-binding domain superfamily/Winged helix DNA-binding domain"/>
    <property type="match status" value="1"/>
</dbReference>
<sequence length="1252" mass="142742">MAEMVVIRPLVSLLKEKVSSCLVEQYKVMKGMEEQRDSLARKLPAILDVIEDAQKGASRPGVAAWLEALKNVSYEAIDVFDEFKYEALRRDAKKKGHYNKLGMDVISLFPSRNPIVFRYRMSKKLSKVVRTMDVLVRQMNDFGFTQRQQVTPSMQWRQTDSIMIDSDKDIVSRSRNEEKEKIIKILVEQEGNGGLMVLPIVGMGGLGKTTFVQLIYNEPQVKEHFSLQRWCCVSDDFDIGNIARNICHSQEKNHEKALQDLQKELSGQRYLIVLDDVWNRDADKWGKLLTCLKQGGRGSTILTTTRDAEVARVMTMGVPGAYNLEKLGNKYMKEIIQSRAFRVQKPNSDELDVIVDKIVDRCVGSPLAAKAFGSMLSTKTSMQEWKDILVKSNICNEKTEILPILKLSYDDLPPHMKQCFAFCALFPKDYPINVERLIQLWMAHDFIPAREEDNPDMVGKEIFNDLAWRSFFQDVEQAPPPTGYYVRRPKFRYIMVCKIHDLMHDVALSVMGKECATIVNMPDMKSFINPTRHLFISYREIHTHLDGMLKKQSPTLQTLLYTDPYTYVSPPRLSKHNSLRAMQLCRLRKLPIRPRHLQYIRYLNFSNNWWIKKLPEEISLLYNLLTMDVSDCDSLCRLPNAMKYMKNLRHIYTGGCESLECMPPDLGQLTSLQTLTFFVVGSSSSCSNVSELENINLVGELELTGLENVTEAQAKAASLGSKEKLTHLSLEWNSGGPEELVQDCHAKVLDALKPHGGLEMLRIVNYKGRGAPTWMKELSLFQQHLTELHLVGCTLCTDFPEFSHLRALQILHLIKVDKLQSMCSKMAYVEFPALKKLQLHDLESFESWVATPGKEELSFPVLEEIDIRNCPKLTSLPGPPKVKVVKLNEDMAQLSLSLITSTRYMSSLSVLKLSVRDSETTLELDQNHELSISVIKITGCCFLFTSSPLQPVVGIWKWFGQLQKLKISRCDALIHWPEEEFLSLISLKELIIVLCSNIIGRAQVNGTATQARDQLLPQLTKLEIRHCKSLTELFVLPRSITYICIRGCPNFQCLWGRGTGDTESINLQVEHGNDLTPTSVSEKPGNNYLPCLDTLFIMGSDKLAMLRNLPPSLKNLSIYHCPELRSISGNLDQLVDVSIGGCNKLDSPDWGNLPALEDFGLLNCKRLTSLPGNLGNYSALRRVLVKYCPAINMKPLYKHLPQRRESLEYYDLSHAHSSDPVEALAHEQTFWEPPALYFWRFRMVRCDEWRPL</sequence>
<keyword evidence="5" id="KW-0611">Plant defense</keyword>
<dbReference type="GO" id="GO:0009626">
    <property type="term" value="P:plant-type hypersensitive response"/>
    <property type="evidence" value="ECO:0007669"/>
    <property type="project" value="UniProtKB-ARBA"/>
</dbReference>
<accession>A0A0D9YQZ5</accession>
<name>A0A0D9YQZ5_9ORYZ</name>
<comment type="similarity">
    <text evidence="1">Belongs to the disease resistance NB-LRR family.</text>
</comment>
<evidence type="ECO:0000256" key="5">
    <source>
        <dbReference type="ARBA" id="ARBA00022821"/>
    </source>
</evidence>
<dbReference type="GO" id="GO:0005524">
    <property type="term" value="F:ATP binding"/>
    <property type="evidence" value="ECO:0007669"/>
    <property type="project" value="UniProtKB-KW"/>
</dbReference>
<dbReference type="HOGENOM" id="CLU_000837_8_8_1"/>
<dbReference type="STRING" id="40148.A0A0D9YQZ5"/>
<dbReference type="InterPro" id="IPR032675">
    <property type="entry name" value="LRR_dom_sf"/>
</dbReference>
<evidence type="ECO:0000259" key="7">
    <source>
        <dbReference type="Pfam" id="PF00931"/>
    </source>
</evidence>